<keyword evidence="2" id="KW-0472">Membrane</keyword>
<keyword evidence="4" id="KW-1185">Reference proteome</keyword>
<dbReference type="Proteomes" id="UP001596113">
    <property type="component" value="Unassembled WGS sequence"/>
</dbReference>
<name>A0ABW0HQD7_9BACL</name>
<organism evidence="3 4">
    <name type="scientific">Cohnella soli</name>
    <dbReference type="NCBI Taxonomy" id="425005"/>
    <lineage>
        <taxon>Bacteria</taxon>
        <taxon>Bacillati</taxon>
        <taxon>Bacillota</taxon>
        <taxon>Bacilli</taxon>
        <taxon>Bacillales</taxon>
        <taxon>Paenibacillaceae</taxon>
        <taxon>Cohnella</taxon>
    </lineage>
</organism>
<feature type="transmembrane region" description="Helical" evidence="2">
    <location>
        <begin position="46"/>
        <end position="63"/>
    </location>
</feature>
<dbReference type="RefSeq" id="WP_378132809.1">
    <property type="nucleotide sequence ID" value="NZ_JBHSMI010000023.1"/>
</dbReference>
<feature type="transmembrane region" description="Helical" evidence="2">
    <location>
        <begin position="161"/>
        <end position="183"/>
    </location>
</feature>
<feature type="region of interest" description="Disordered" evidence="1">
    <location>
        <begin position="1"/>
        <end position="26"/>
    </location>
</feature>
<protein>
    <submittedName>
        <fullName evidence="3">Uncharacterized protein</fullName>
    </submittedName>
</protein>
<comment type="caution">
    <text evidence="3">The sequence shown here is derived from an EMBL/GenBank/DDBJ whole genome shotgun (WGS) entry which is preliminary data.</text>
</comment>
<gene>
    <name evidence="3" type="ORF">ACFPOF_11975</name>
</gene>
<dbReference type="EMBL" id="JBHSMI010000023">
    <property type="protein sequence ID" value="MFC5403450.1"/>
    <property type="molecule type" value="Genomic_DNA"/>
</dbReference>
<accession>A0ABW0HQD7</accession>
<evidence type="ECO:0000256" key="1">
    <source>
        <dbReference type="SAM" id="MobiDB-lite"/>
    </source>
</evidence>
<sequence>MIDFSAAETGHREPLQGDDTKTGHYEKIREDIRHEMKLRMRQRDRYAAQMAVLLTLLFVAGAISAQWLLALVAVPFLSAFYTAQLLYSYRKHDLLAQYMREVVEPELADLHGTDPAREWQTYEYKLAGAGHLRGFYLWTMWAVGAGALSYIWFNMNDGWRTAYYVCAGIGAVGMLLVTAVFAGDTSRRRKSRRKGASQRSLSGTYLS</sequence>
<evidence type="ECO:0000313" key="3">
    <source>
        <dbReference type="EMBL" id="MFC5403450.1"/>
    </source>
</evidence>
<feature type="transmembrane region" description="Helical" evidence="2">
    <location>
        <begin position="69"/>
        <end position="89"/>
    </location>
</feature>
<proteinExistence type="predicted"/>
<feature type="transmembrane region" description="Helical" evidence="2">
    <location>
        <begin position="135"/>
        <end position="155"/>
    </location>
</feature>
<reference evidence="4" key="1">
    <citation type="journal article" date="2019" name="Int. J. Syst. Evol. Microbiol.">
        <title>The Global Catalogue of Microorganisms (GCM) 10K type strain sequencing project: providing services to taxonomists for standard genome sequencing and annotation.</title>
        <authorList>
            <consortium name="The Broad Institute Genomics Platform"/>
            <consortium name="The Broad Institute Genome Sequencing Center for Infectious Disease"/>
            <person name="Wu L."/>
            <person name="Ma J."/>
        </authorList>
    </citation>
    <scope>NUCLEOTIDE SEQUENCE [LARGE SCALE GENOMIC DNA]</scope>
    <source>
        <strain evidence="4">CGMCC 1.18575</strain>
    </source>
</reference>
<feature type="compositionally biased region" description="Basic and acidic residues" evidence="1">
    <location>
        <begin position="9"/>
        <end position="26"/>
    </location>
</feature>
<keyword evidence="2" id="KW-1133">Transmembrane helix</keyword>
<evidence type="ECO:0000313" key="4">
    <source>
        <dbReference type="Proteomes" id="UP001596113"/>
    </source>
</evidence>
<keyword evidence="2" id="KW-0812">Transmembrane</keyword>
<evidence type="ECO:0000256" key="2">
    <source>
        <dbReference type="SAM" id="Phobius"/>
    </source>
</evidence>